<evidence type="ECO:0000313" key="7">
    <source>
        <dbReference type="EMBL" id="OJT14644.1"/>
    </source>
</evidence>
<dbReference type="InterPro" id="IPR036188">
    <property type="entry name" value="FAD/NAD-bd_sf"/>
</dbReference>
<dbReference type="GO" id="GO:0044550">
    <property type="term" value="P:secondary metabolite biosynthetic process"/>
    <property type="evidence" value="ECO:0007669"/>
    <property type="project" value="TreeGrafter"/>
</dbReference>
<feature type="domain" description="FAD-binding" evidence="6">
    <location>
        <begin position="344"/>
        <end position="409"/>
    </location>
</feature>
<dbReference type="GO" id="GO:0071949">
    <property type="term" value="F:FAD binding"/>
    <property type="evidence" value="ECO:0007669"/>
    <property type="project" value="InterPro"/>
</dbReference>
<dbReference type="GO" id="GO:0016491">
    <property type="term" value="F:oxidoreductase activity"/>
    <property type="evidence" value="ECO:0007669"/>
    <property type="project" value="UniProtKB-KW"/>
</dbReference>
<feature type="region of interest" description="Disordered" evidence="4">
    <location>
        <begin position="490"/>
        <end position="517"/>
    </location>
</feature>
<evidence type="ECO:0000256" key="5">
    <source>
        <dbReference type="SAM" id="Phobius"/>
    </source>
</evidence>
<feature type="domain" description="FAD-binding" evidence="6">
    <location>
        <begin position="14"/>
        <end position="199"/>
    </location>
</feature>
<evidence type="ECO:0000259" key="6">
    <source>
        <dbReference type="Pfam" id="PF01494"/>
    </source>
</evidence>
<gene>
    <name evidence="7" type="ORF">TRAPUB_8802</name>
</gene>
<dbReference type="PANTHER" id="PTHR46720">
    <property type="entry name" value="HYDROXYLASE, PUTATIVE (AFU_ORTHOLOGUE AFUA_3G01460)-RELATED"/>
    <property type="match status" value="1"/>
</dbReference>
<dbReference type="EMBL" id="MNAD01000268">
    <property type="protein sequence ID" value="OJT14644.1"/>
    <property type="molecule type" value="Genomic_DNA"/>
</dbReference>
<sequence length="517" mass="56964">MPGEPASQPTPRFRVAIIGGGIAGLTLAVALGHFAKNSGNTAPPEVHLYESGPEITTVGAGISVWPRTWAVMRALGLYDDLSRATVQAMGGGEGGKDEFKTAFVFRKSNQPREGYEFGRAMVPNGSTTMHRADMVDVLVKHIPSSCTIHTSKRLLSYTSAVTDTSGTLVYTLHFADGTTAETDVIVGGDGIKSKVRAAMYDSAHARDCAQDVKREECARCAKATPKWTGTVGYRFLIPSERMREVNPEHHALKVTSPMSYSGKEKHIITYPISHGKYLNWIGFVTISGGEGMTYPHKWVIDSTQEEVTAHFGGWEPEVDQMLKLVEKPTLWAIHVIEDLPFAVDGCVALMGDAVHAMTTHFGAGGGQAIEDAFILGRLLANPRTTLPLVSSAFQIYQDVRLPFARTVVNDARKVGLMYEFNWPGLYNSVPLSESEGREEPSEDAMAEETKQLGELAEAIQEIWQWQWKEKVEDQWGEVDRRFDQLTKAKHGDAAAAADMKEDKSEKARRRWSKCTIM</sequence>
<dbReference type="SUPFAM" id="SSF51905">
    <property type="entry name" value="FAD/NAD(P)-binding domain"/>
    <property type="match status" value="1"/>
</dbReference>
<dbReference type="SUPFAM" id="SSF54373">
    <property type="entry name" value="FAD-linked reductases, C-terminal domain"/>
    <property type="match status" value="1"/>
</dbReference>
<name>A0A1M2W460_TRAPU</name>
<feature type="transmembrane region" description="Helical" evidence="5">
    <location>
        <begin position="12"/>
        <end position="35"/>
    </location>
</feature>
<organism evidence="7 8">
    <name type="scientific">Trametes pubescens</name>
    <name type="common">White-rot fungus</name>
    <dbReference type="NCBI Taxonomy" id="154538"/>
    <lineage>
        <taxon>Eukaryota</taxon>
        <taxon>Fungi</taxon>
        <taxon>Dikarya</taxon>
        <taxon>Basidiomycota</taxon>
        <taxon>Agaricomycotina</taxon>
        <taxon>Agaricomycetes</taxon>
        <taxon>Polyporales</taxon>
        <taxon>Polyporaceae</taxon>
        <taxon>Trametes</taxon>
    </lineage>
</organism>
<keyword evidence="3" id="KW-0560">Oxidoreductase</keyword>
<dbReference type="PANTHER" id="PTHR46720:SF3">
    <property type="entry name" value="FAD-BINDING DOMAIN-CONTAINING PROTEIN-RELATED"/>
    <property type="match status" value="1"/>
</dbReference>
<keyword evidence="5" id="KW-0472">Membrane</keyword>
<protein>
    <submittedName>
        <fullName evidence="7">Salicylate hydroxylase</fullName>
    </submittedName>
</protein>
<keyword evidence="8" id="KW-1185">Reference proteome</keyword>
<keyword evidence="1" id="KW-0285">Flavoprotein</keyword>
<dbReference type="STRING" id="154538.A0A1M2W460"/>
<keyword evidence="5" id="KW-1133">Transmembrane helix</keyword>
<accession>A0A1M2W460</accession>
<keyword evidence="5" id="KW-0812">Transmembrane</keyword>
<evidence type="ECO:0000313" key="8">
    <source>
        <dbReference type="Proteomes" id="UP000184267"/>
    </source>
</evidence>
<proteinExistence type="predicted"/>
<dbReference type="Proteomes" id="UP000184267">
    <property type="component" value="Unassembled WGS sequence"/>
</dbReference>
<dbReference type="PRINTS" id="PR00420">
    <property type="entry name" value="RNGMNOXGNASE"/>
</dbReference>
<dbReference type="InterPro" id="IPR002938">
    <property type="entry name" value="FAD-bd"/>
</dbReference>
<dbReference type="Pfam" id="PF01494">
    <property type="entry name" value="FAD_binding_3"/>
    <property type="match status" value="2"/>
</dbReference>
<evidence type="ECO:0000256" key="4">
    <source>
        <dbReference type="SAM" id="MobiDB-lite"/>
    </source>
</evidence>
<feature type="compositionally biased region" description="Basic and acidic residues" evidence="4">
    <location>
        <begin position="490"/>
        <end position="505"/>
    </location>
</feature>
<feature type="compositionally biased region" description="Basic residues" evidence="4">
    <location>
        <begin position="506"/>
        <end position="517"/>
    </location>
</feature>
<evidence type="ECO:0000256" key="3">
    <source>
        <dbReference type="ARBA" id="ARBA00023002"/>
    </source>
</evidence>
<dbReference type="Gene3D" id="3.50.50.60">
    <property type="entry name" value="FAD/NAD(P)-binding domain"/>
    <property type="match status" value="1"/>
</dbReference>
<evidence type="ECO:0000256" key="2">
    <source>
        <dbReference type="ARBA" id="ARBA00022827"/>
    </source>
</evidence>
<reference evidence="7 8" key="1">
    <citation type="submission" date="2016-10" db="EMBL/GenBank/DDBJ databases">
        <title>Genome sequence of the basidiomycete white-rot fungus Trametes pubescens.</title>
        <authorList>
            <person name="Makela M.R."/>
            <person name="Granchi Z."/>
            <person name="Peng M."/>
            <person name="De Vries R.P."/>
            <person name="Grigoriev I."/>
            <person name="Riley R."/>
            <person name="Hilden K."/>
        </authorList>
    </citation>
    <scope>NUCLEOTIDE SEQUENCE [LARGE SCALE GENOMIC DNA]</scope>
    <source>
        <strain evidence="7 8">FBCC735</strain>
    </source>
</reference>
<dbReference type="OMA" id="CHAMTPH"/>
<dbReference type="OrthoDB" id="417877at2759"/>
<keyword evidence="2" id="KW-0274">FAD</keyword>
<dbReference type="AlphaFoldDB" id="A0A1M2W460"/>
<dbReference type="InterPro" id="IPR051104">
    <property type="entry name" value="FAD_monoxygenase"/>
</dbReference>
<evidence type="ECO:0000256" key="1">
    <source>
        <dbReference type="ARBA" id="ARBA00022630"/>
    </source>
</evidence>
<comment type="caution">
    <text evidence="7">The sequence shown here is derived from an EMBL/GenBank/DDBJ whole genome shotgun (WGS) entry which is preliminary data.</text>
</comment>